<evidence type="ECO:0000313" key="7">
    <source>
        <dbReference type="EMBL" id="KAF8821505.1"/>
    </source>
</evidence>
<organism evidence="7 8">
    <name type="scientific">Cardiosporidium cionae</name>
    <dbReference type="NCBI Taxonomy" id="476202"/>
    <lineage>
        <taxon>Eukaryota</taxon>
        <taxon>Sar</taxon>
        <taxon>Alveolata</taxon>
        <taxon>Apicomplexa</taxon>
        <taxon>Aconoidasida</taxon>
        <taxon>Nephromycida</taxon>
        <taxon>Cardiosporidium</taxon>
    </lineage>
</organism>
<keyword evidence="2" id="KW-0677">Repeat</keyword>
<feature type="region of interest" description="Disordered" evidence="5">
    <location>
        <begin position="338"/>
        <end position="403"/>
    </location>
</feature>
<dbReference type="Pfam" id="PF04495">
    <property type="entry name" value="GRASP55_65"/>
    <property type="match status" value="1"/>
</dbReference>
<dbReference type="PROSITE" id="PS51865">
    <property type="entry name" value="PDZ_GRASP"/>
    <property type="match status" value="2"/>
</dbReference>
<evidence type="ECO:0000259" key="6">
    <source>
        <dbReference type="PROSITE" id="PS51865"/>
    </source>
</evidence>
<feature type="domain" description="PDZ GRASP-type" evidence="6">
    <location>
        <begin position="109"/>
        <end position="198"/>
    </location>
</feature>
<evidence type="ECO:0000256" key="3">
    <source>
        <dbReference type="ARBA" id="ARBA00023034"/>
    </source>
</evidence>
<dbReference type="PANTHER" id="PTHR12893">
    <property type="entry name" value="GOLGI REASSEMBLY STACKING PROTEIN GRASP"/>
    <property type="match status" value="1"/>
</dbReference>
<accession>A0ABQ7JC49</accession>
<comment type="caution">
    <text evidence="7">The sequence shown here is derived from an EMBL/GenBank/DDBJ whole genome shotgun (WGS) entry which is preliminary data.</text>
</comment>
<evidence type="ECO:0000313" key="8">
    <source>
        <dbReference type="Proteomes" id="UP000823046"/>
    </source>
</evidence>
<sequence>MGNSASRNSPRAFRIIRINKNGPADKTELEVFFDFIVEAGGCDVTTAEDNPEALRKAIEDSVGEPLKLIVYSARLRSFRDVYLTPAPWGGQGFLGAGVQFEPVENVMQEGLRVIEVFQNSPAAVAGLIPYKDFLIATEEGLLRTMDDLVSTVNDNIDKEMSFLVFNTNTEKIREVKITANYKWGGSSRFGCDVGTGYLHYLPLSRAADLDLLFNFSGKFAALSMEKCDSPPQLVAVTAEPASNHENSSNYVNAEGIYINEKLSSPPFTLPPVEIYHPPVLDGERIPLAPTNSSERRNDEIVQEDISRTDFSSNSRLVTGGSTQASFLTDRDATNNPFVVEPSQKMPSLGSAKIQEKYNHAEAISTHKSNETEPREPSLLSADSSTRYTSPPKHVAVEPRSYGS</sequence>
<gene>
    <name evidence="7" type="ORF">IE077_001952</name>
</gene>
<keyword evidence="4" id="KW-0472">Membrane</keyword>
<dbReference type="Gene3D" id="2.30.42.10">
    <property type="match status" value="2"/>
</dbReference>
<feature type="domain" description="PDZ GRASP-type" evidence="6">
    <location>
        <begin position="11"/>
        <end position="103"/>
    </location>
</feature>
<name>A0ABQ7JC49_9APIC</name>
<dbReference type="EMBL" id="JADAQX010000172">
    <property type="protein sequence ID" value="KAF8821505.1"/>
    <property type="molecule type" value="Genomic_DNA"/>
</dbReference>
<evidence type="ECO:0000256" key="2">
    <source>
        <dbReference type="ARBA" id="ARBA00022737"/>
    </source>
</evidence>
<protein>
    <submittedName>
        <fullName evidence="7">Gorasp2-prov protein</fullName>
    </submittedName>
</protein>
<evidence type="ECO:0000256" key="4">
    <source>
        <dbReference type="ARBA" id="ARBA00023136"/>
    </source>
</evidence>
<dbReference type="InterPro" id="IPR036034">
    <property type="entry name" value="PDZ_sf"/>
</dbReference>
<comment type="subcellular location">
    <subcellularLocation>
        <location evidence="1">Golgi apparatus membrane</location>
    </subcellularLocation>
</comment>
<reference evidence="7 8" key="1">
    <citation type="journal article" date="2020" name="bioRxiv">
        <title>Metabolic contributions of an alphaproteobacterial endosymbiont in the apicomplexan Cardiosporidium cionae.</title>
        <authorList>
            <person name="Hunter E.S."/>
            <person name="Paight C.J."/>
            <person name="Lane C.E."/>
        </authorList>
    </citation>
    <scope>NUCLEOTIDE SEQUENCE [LARGE SCALE GENOMIC DNA]</scope>
    <source>
        <strain evidence="7">ESH_2018</strain>
    </source>
</reference>
<evidence type="ECO:0000256" key="5">
    <source>
        <dbReference type="SAM" id="MobiDB-lite"/>
    </source>
</evidence>
<dbReference type="Proteomes" id="UP000823046">
    <property type="component" value="Unassembled WGS sequence"/>
</dbReference>
<dbReference type="SUPFAM" id="SSF50156">
    <property type="entry name" value="PDZ domain-like"/>
    <property type="match status" value="1"/>
</dbReference>
<proteinExistence type="predicted"/>
<dbReference type="InterPro" id="IPR024958">
    <property type="entry name" value="GRASP_PDZ"/>
</dbReference>
<dbReference type="InterPro" id="IPR007583">
    <property type="entry name" value="GRASP55_65"/>
</dbReference>
<keyword evidence="8" id="KW-1185">Reference proteome</keyword>
<dbReference type="PANTHER" id="PTHR12893:SF0">
    <property type="entry name" value="GRASP65"/>
    <property type="match status" value="1"/>
</dbReference>
<keyword evidence="3" id="KW-0333">Golgi apparatus</keyword>
<evidence type="ECO:0000256" key="1">
    <source>
        <dbReference type="ARBA" id="ARBA00004394"/>
    </source>
</evidence>